<accession>A0A498S9X0</accession>
<dbReference type="Proteomes" id="UP000276991">
    <property type="component" value="Unassembled WGS sequence"/>
</dbReference>
<organism evidence="2 3">
    <name type="scientific">Acanthocheilonema viteae</name>
    <name type="common">Filarial nematode worm</name>
    <name type="synonym">Dipetalonema viteae</name>
    <dbReference type="NCBI Taxonomy" id="6277"/>
    <lineage>
        <taxon>Eukaryota</taxon>
        <taxon>Metazoa</taxon>
        <taxon>Ecdysozoa</taxon>
        <taxon>Nematoda</taxon>
        <taxon>Chromadorea</taxon>
        <taxon>Rhabditida</taxon>
        <taxon>Spirurina</taxon>
        <taxon>Spiruromorpha</taxon>
        <taxon>Filarioidea</taxon>
        <taxon>Onchocercidae</taxon>
        <taxon>Acanthocheilonema</taxon>
    </lineage>
</organism>
<protein>
    <submittedName>
        <fullName evidence="2">Uncharacterized protein</fullName>
    </submittedName>
</protein>
<evidence type="ECO:0000256" key="1">
    <source>
        <dbReference type="SAM" id="Phobius"/>
    </source>
</evidence>
<dbReference type="AlphaFoldDB" id="A0A498S9X0"/>
<evidence type="ECO:0000313" key="2">
    <source>
        <dbReference type="EMBL" id="VBB28771.1"/>
    </source>
</evidence>
<name>A0A498S9X0_ACAVI</name>
<dbReference type="EMBL" id="UPTC01000470">
    <property type="protein sequence ID" value="VBB28771.1"/>
    <property type="molecule type" value="Genomic_DNA"/>
</dbReference>
<sequence>MRSERQGMKGFTTSPFVYPTVLSTESAAERDARDIAAVAVAAAAAAIVAAAILASRERAAAGGAKERKREKTEG</sequence>
<proteinExistence type="predicted"/>
<keyword evidence="3" id="KW-1185">Reference proteome</keyword>
<keyword evidence="1" id="KW-1133">Transmembrane helix</keyword>
<gene>
    <name evidence="2" type="ORF">NAV_LOCUS3601</name>
</gene>
<keyword evidence="1" id="KW-0812">Transmembrane</keyword>
<reference evidence="2 3" key="1">
    <citation type="submission" date="2018-08" db="EMBL/GenBank/DDBJ databases">
        <authorList>
            <person name="Laetsch R D."/>
            <person name="Stevens L."/>
            <person name="Kumar S."/>
            <person name="Blaxter L. M."/>
        </authorList>
    </citation>
    <scope>NUCLEOTIDE SEQUENCE [LARGE SCALE GENOMIC DNA]</scope>
</reference>
<feature type="transmembrane region" description="Helical" evidence="1">
    <location>
        <begin position="35"/>
        <end position="55"/>
    </location>
</feature>
<evidence type="ECO:0000313" key="3">
    <source>
        <dbReference type="Proteomes" id="UP000276991"/>
    </source>
</evidence>
<keyword evidence="1" id="KW-0472">Membrane</keyword>